<evidence type="ECO:0000313" key="2">
    <source>
        <dbReference type="EMBL" id="EPS39115.1"/>
    </source>
</evidence>
<dbReference type="Proteomes" id="UP000015100">
    <property type="component" value="Unassembled WGS sequence"/>
</dbReference>
<organism evidence="2 3">
    <name type="scientific">Dactylellina haptotyla (strain CBS 200.50)</name>
    <name type="common">Nematode-trapping fungus</name>
    <name type="synonym">Monacrosporium haptotylum</name>
    <dbReference type="NCBI Taxonomy" id="1284197"/>
    <lineage>
        <taxon>Eukaryota</taxon>
        <taxon>Fungi</taxon>
        <taxon>Dikarya</taxon>
        <taxon>Ascomycota</taxon>
        <taxon>Pezizomycotina</taxon>
        <taxon>Orbiliomycetes</taxon>
        <taxon>Orbiliales</taxon>
        <taxon>Orbiliaceae</taxon>
        <taxon>Dactylellina</taxon>
    </lineage>
</organism>
<keyword evidence="3" id="KW-1185">Reference proteome</keyword>
<dbReference type="HOGENOM" id="CLU_343551_0_0_1"/>
<feature type="region of interest" description="Disordered" evidence="1">
    <location>
        <begin position="488"/>
        <end position="539"/>
    </location>
</feature>
<feature type="compositionally biased region" description="Low complexity" evidence="1">
    <location>
        <begin position="502"/>
        <end position="515"/>
    </location>
</feature>
<evidence type="ECO:0000256" key="1">
    <source>
        <dbReference type="SAM" id="MobiDB-lite"/>
    </source>
</evidence>
<feature type="compositionally biased region" description="Low complexity" evidence="1">
    <location>
        <begin position="525"/>
        <end position="534"/>
    </location>
</feature>
<protein>
    <submittedName>
        <fullName evidence="2">Uncharacterized protein</fullName>
    </submittedName>
</protein>
<evidence type="ECO:0000313" key="3">
    <source>
        <dbReference type="Proteomes" id="UP000015100"/>
    </source>
</evidence>
<comment type="caution">
    <text evidence="2">The sequence shown here is derived from an EMBL/GenBank/DDBJ whole genome shotgun (WGS) entry which is preliminary data.</text>
</comment>
<reference evidence="2 3" key="1">
    <citation type="journal article" date="2013" name="PLoS Genet.">
        <title>Genomic mechanisms accounting for the adaptation to parasitism in nematode-trapping fungi.</title>
        <authorList>
            <person name="Meerupati T."/>
            <person name="Andersson K.M."/>
            <person name="Friman E."/>
            <person name="Kumar D."/>
            <person name="Tunlid A."/>
            <person name="Ahren D."/>
        </authorList>
    </citation>
    <scope>NUCLEOTIDE SEQUENCE [LARGE SCALE GENOMIC DNA]</scope>
    <source>
        <strain evidence="2 3">CBS 200.50</strain>
    </source>
</reference>
<dbReference type="OrthoDB" id="3521097at2759"/>
<proteinExistence type="predicted"/>
<name>S8A7W6_DACHA</name>
<sequence>MRKYLQSIRAFDDREAAPTPPPPPLPELLETGFEVFKQPRIHLPEYEPGGHALVDTQIIELESRSRPLNVTKVPLSFAKNAPLISPRSHFGPNDNFIPDLSGEYKDTVVSTAKSVFKIGDSFQSVDKQSQISSPKYTPTLDGVYDWNTDIHSYSSNTDQCDHESISSINQRNHIHRWSRCGCRREPMENKMPLAQDSNVLSARYHETKLNMFGPVPKILSAFLKGDYSEQSPKTIPLEPGPSPGQNQLDQDKFITELAIDEENENEKRGQLKTVYLLVLLLILEQKGFGYYYSDICTSASLSQTTVTGENSGSRNGYRGTNSEIPPSSSIKGGKTRYSFKRKRVNQDESGDEDGPKRRPPQGALARAIAERRKHLACPFAKASPEYNPECLLIHRRNLAGIKEHVKRKHFNGVLPEPLFKARTWELVFSYCNSPWLGPIPDPYLEFGQPMKWVKRDREQTPELHRIYPRNESMYSLQSHSTCERSLSFQPILPQPPHSQTTESSSSIRELSCESSGFGSPQGVAPTTPVTPTSTIDFSPPKEPSIGQLMADISTEDWFASSLAIIAPESDFTSLGFNPVSEIDFAQLSDYMYTNFEVDINKTIAEALDSGSDSGRSTSDCRPCVERETNLEEDLRLNANNISSPPPSTDITDGLTSLDYLSYPQEVPQISTSLPKPITHSARLPKRKAVPAPAIPERGAAPPNAIPKRKAVPVPANPARTKKYTLQVRRGDSGIRLSSPTQRTPKKFQFDNMTEFKREFENWMIENFQDPAFSWHSCEFEDPQTSNRISDIDTLVSELEWTWIALRTENAALFLTSKRAMVSDG</sequence>
<gene>
    <name evidence="2" type="ORF">H072_7133</name>
</gene>
<dbReference type="EMBL" id="AQGS01000489">
    <property type="protein sequence ID" value="EPS39115.1"/>
    <property type="molecule type" value="Genomic_DNA"/>
</dbReference>
<feature type="compositionally biased region" description="Basic residues" evidence="1">
    <location>
        <begin position="333"/>
        <end position="343"/>
    </location>
</feature>
<reference evidence="3" key="2">
    <citation type="submission" date="2013-04" db="EMBL/GenBank/DDBJ databases">
        <title>Genomic mechanisms accounting for the adaptation to parasitism in nematode-trapping fungi.</title>
        <authorList>
            <person name="Ahren D.G."/>
        </authorList>
    </citation>
    <scope>NUCLEOTIDE SEQUENCE [LARGE SCALE GENOMIC DNA]</scope>
    <source>
        <strain evidence="3">CBS 200.50</strain>
    </source>
</reference>
<accession>S8A7W6</accession>
<dbReference type="AlphaFoldDB" id="S8A7W6"/>
<feature type="region of interest" description="Disordered" evidence="1">
    <location>
        <begin position="303"/>
        <end position="362"/>
    </location>
</feature>
<feature type="compositionally biased region" description="Polar residues" evidence="1">
    <location>
        <begin position="303"/>
        <end position="330"/>
    </location>
</feature>